<keyword evidence="2" id="KW-1185">Reference proteome</keyword>
<dbReference type="Gene3D" id="3.10.450.50">
    <property type="match status" value="1"/>
</dbReference>
<dbReference type="RefSeq" id="WP_313874269.1">
    <property type="nucleotide sequence ID" value="NZ_JAVBIK010000001.1"/>
</dbReference>
<comment type="caution">
    <text evidence="1">The sequence shown here is derived from an EMBL/GenBank/DDBJ whole genome shotgun (WGS) entry which is preliminary data.</text>
</comment>
<dbReference type="InterPro" id="IPR011978">
    <property type="entry name" value="YgfB-like"/>
</dbReference>
<dbReference type="InterPro" id="IPR004027">
    <property type="entry name" value="SEC_C_motif"/>
</dbReference>
<proteinExistence type="predicted"/>
<sequence length="273" mass="30657">MTTNTPTESATDLEMSQGYSLSPEEFDEIDTILDDLRTRHDEIPQWEFCEGFMAALVVCRRPIAADEYFPVLLDMEVPAPGEAGGFTDAAQAARFMALWTRRWDDVVRGLGVEINGLDDENAYHPEVMDVRGAVASLPEEDRAKMEGEDLPSFGQVWALGFMFAVESWPEEWAAPRDKEAEKWLDASLQAIVALTEDDTDEPTISVFDDNGPASVSQRRINDFSDAVWAVYDLRELWRNFGPRVETVRKEAEPGRNDPCHCGSGKKYKKCHGA</sequence>
<dbReference type="EMBL" id="JAVBIK010000001">
    <property type="protein sequence ID" value="MDT7518514.1"/>
    <property type="molecule type" value="Genomic_DNA"/>
</dbReference>
<protein>
    <submittedName>
        <fullName evidence="1">UPF0149 family protein</fullName>
    </submittedName>
</protein>
<dbReference type="SUPFAM" id="SSF101327">
    <property type="entry name" value="YgfB-like"/>
    <property type="match status" value="1"/>
</dbReference>
<dbReference type="Pfam" id="PF02810">
    <property type="entry name" value="SEC-C"/>
    <property type="match status" value="1"/>
</dbReference>
<dbReference type="Pfam" id="PF03695">
    <property type="entry name" value="UPF0149"/>
    <property type="match status" value="1"/>
</dbReference>
<organism evidence="1 2">
    <name type="scientific">Rhodoferax potami</name>
    <dbReference type="NCBI Taxonomy" id="3068338"/>
    <lineage>
        <taxon>Bacteria</taxon>
        <taxon>Pseudomonadati</taxon>
        <taxon>Pseudomonadota</taxon>
        <taxon>Betaproteobacteria</taxon>
        <taxon>Burkholderiales</taxon>
        <taxon>Comamonadaceae</taxon>
        <taxon>Rhodoferax</taxon>
    </lineage>
</organism>
<dbReference type="SUPFAM" id="SSF103642">
    <property type="entry name" value="Sec-C motif"/>
    <property type="match status" value="1"/>
</dbReference>
<gene>
    <name evidence="1" type="ORF">RAE19_07315</name>
</gene>
<reference evidence="1 2" key="1">
    <citation type="submission" date="2023-08" db="EMBL/GenBank/DDBJ databases">
        <title>Rhodoferax potami sp. nov. and Rhodoferax mekongensis sp. nov., isolated from the Mekong River in Thailand.</title>
        <authorList>
            <person name="Kitikhun S."/>
            <person name="Charoenyingcharoen P."/>
            <person name="Siriarchawattana P."/>
            <person name="Likhitrattanapisal S."/>
            <person name="Nilsakha T."/>
            <person name="Chanpet A."/>
            <person name="Rattanawaree P."/>
            <person name="Ingsriswang S."/>
        </authorList>
    </citation>
    <scope>NUCLEOTIDE SEQUENCE [LARGE SCALE GENOMIC DNA]</scope>
    <source>
        <strain evidence="1 2">TBRC 17660</strain>
    </source>
</reference>
<accession>A0ABU3KL52</accession>
<name>A0ABU3KL52_9BURK</name>
<dbReference type="InterPro" id="IPR036255">
    <property type="entry name" value="YgfB-like_sf"/>
</dbReference>
<evidence type="ECO:0000313" key="2">
    <source>
        <dbReference type="Proteomes" id="UP001321700"/>
    </source>
</evidence>
<dbReference type="Proteomes" id="UP001321700">
    <property type="component" value="Unassembled WGS sequence"/>
</dbReference>
<evidence type="ECO:0000313" key="1">
    <source>
        <dbReference type="EMBL" id="MDT7518514.1"/>
    </source>
</evidence>